<keyword evidence="2" id="KW-0808">Transferase</keyword>
<reference evidence="8" key="2">
    <citation type="journal article" date="2021" name="Microbiome">
        <title>Successional dynamics and alternative stable states in a saline activated sludge microbial community over 9 years.</title>
        <authorList>
            <person name="Wang Y."/>
            <person name="Ye J."/>
            <person name="Ju F."/>
            <person name="Liu L."/>
            <person name="Boyd J.A."/>
            <person name="Deng Y."/>
            <person name="Parks D.H."/>
            <person name="Jiang X."/>
            <person name="Yin X."/>
            <person name="Woodcroft B.J."/>
            <person name="Tyson G.W."/>
            <person name="Hugenholtz P."/>
            <person name="Polz M.F."/>
            <person name="Zhang T."/>
        </authorList>
    </citation>
    <scope>NUCLEOTIDE SEQUENCE</scope>
    <source>
        <strain evidence="8">HKST-UBA02</strain>
    </source>
</reference>
<gene>
    <name evidence="8" type="ORF">KDA27_19855</name>
</gene>
<dbReference type="PROSITE" id="PS50011">
    <property type="entry name" value="PROTEIN_KINASE_DOM"/>
    <property type="match status" value="1"/>
</dbReference>
<dbReference type="PANTHER" id="PTHR43671:SF13">
    <property type="entry name" value="SERINE_THREONINE-PROTEIN KINASE NEK2"/>
    <property type="match status" value="1"/>
</dbReference>
<dbReference type="InterPro" id="IPR050660">
    <property type="entry name" value="NEK_Ser/Thr_kinase"/>
</dbReference>
<dbReference type="Gene3D" id="1.10.510.10">
    <property type="entry name" value="Transferase(Phosphotransferase) domain 1"/>
    <property type="match status" value="1"/>
</dbReference>
<dbReference type="AlphaFoldDB" id="A0A956NHW6"/>
<evidence type="ECO:0000256" key="6">
    <source>
        <dbReference type="SAM" id="Phobius"/>
    </source>
</evidence>
<feature type="non-terminal residue" evidence="8">
    <location>
        <position position="1"/>
    </location>
</feature>
<dbReference type="GO" id="GO:0005524">
    <property type="term" value="F:ATP binding"/>
    <property type="evidence" value="ECO:0007669"/>
    <property type="project" value="UniProtKB-KW"/>
</dbReference>
<dbReference type="EC" id="2.7.11.1" evidence="1"/>
<dbReference type="PROSITE" id="PS00108">
    <property type="entry name" value="PROTEIN_KINASE_ST"/>
    <property type="match status" value="1"/>
</dbReference>
<organism evidence="8 9">
    <name type="scientific">Eiseniibacteriota bacterium</name>
    <dbReference type="NCBI Taxonomy" id="2212470"/>
    <lineage>
        <taxon>Bacteria</taxon>
        <taxon>Candidatus Eiseniibacteriota</taxon>
    </lineage>
</organism>
<protein>
    <recommendedName>
        <fullName evidence="1">non-specific serine/threonine protein kinase</fullName>
        <ecNumber evidence="1">2.7.11.1</ecNumber>
    </recommendedName>
</protein>
<evidence type="ECO:0000259" key="7">
    <source>
        <dbReference type="PROSITE" id="PS50011"/>
    </source>
</evidence>
<evidence type="ECO:0000313" key="9">
    <source>
        <dbReference type="Proteomes" id="UP000739538"/>
    </source>
</evidence>
<dbReference type="PANTHER" id="PTHR43671">
    <property type="entry name" value="SERINE/THREONINE-PROTEIN KINASE NEK"/>
    <property type="match status" value="1"/>
</dbReference>
<dbReference type="Pfam" id="PF00069">
    <property type="entry name" value="Pkinase"/>
    <property type="match status" value="2"/>
</dbReference>
<keyword evidence="6" id="KW-0812">Transmembrane</keyword>
<keyword evidence="6" id="KW-1133">Transmembrane helix</keyword>
<evidence type="ECO:0000313" key="8">
    <source>
        <dbReference type="EMBL" id="MCA9758058.1"/>
    </source>
</evidence>
<reference evidence="8" key="1">
    <citation type="submission" date="2020-04" db="EMBL/GenBank/DDBJ databases">
        <authorList>
            <person name="Zhang T."/>
        </authorList>
    </citation>
    <scope>NUCLEOTIDE SEQUENCE</scope>
    <source>
        <strain evidence="8">HKST-UBA02</strain>
    </source>
</reference>
<dbReference type="Gene3D" id="3.30.200.20">
    <property type="entry name" value="Phosphorylase Kinase, domain 1"/>
    <property type="match status" value="1"/>
</dbReference>
<name>A0A956NHW6_UNCEI</name>
<dbReference type="InterPro" id="IPR000719">
    <property type="entry name" value="Prot_kinase_dom"/>
</dbReference>
<dbReference type="EMBL" id="JAGQHS010000139">
    <property type="protein sequence ID" value="MCA9758058.1"/>
    <property type="molecule type" value="Genomic_DNA"/>
</dbReference>
<evidence type="ECO:0000256" key="5">
    <source>
        <dbReference type="ARBA" id="ARBA00022840"/>
    </source>
</evidence>
<keyword evidence="6" id="KW-0472">Membrane</keyword>
<evidence type="ECO:0000256" key="2">
    <source>
        <dbReference type="ARBA" id="ARBA00022679"/>
    </source>
</evidence>
<evidence type="ECO:0000256" key="1">
    <source>
        <dbReference type="ARBA" id="ARBA00012513"/>
    </source>
</evidence>
<evidence type="ECO:0000256" key="3">
    <source>
        <dbReference type="ARBA" id="ARBA00022741"/>
    </source>
</evidence>
<dbReference type="InterPro" id="IPR008271">
    <property type="entry name" value="Ser/Thr_kinase_AS"/>
</dbReference>
<keyword evidence="4 8" id="KW-0418">Kinase</keyword>
<dbReference type="SMART" id="SM00220">
    <property type="entry name" value="S_TKc"/>
    <property type="match status" value="1"/>
</dbReference>
<keyword evidence="8" id="KW-0723">Serine/threonine-protein kinase</keyword>
<dbReference type="GO" id="GO:0004674">
    <property type="term" value="F:protein serine/threonine kinase activity"/>
    <property type="evidence" value="ECO:0007669"/>
    <property type="project" value="UniProtKB-KW"/>
</dbReference>
<dbReference type="CDD" id="cd14014">
    <property type="entry name" value="STKc_PknB_like"/>
    <property type="match status" value="1"/>
</dbReference>
<comment type="caution">
    <text evidence="8">The sequence shown here is derived from an EMBL/GenBank/DDBJ whole genome shotgun (WGS) entry which is preliminary data.</text>
</comment>
<keyword evidence="3" id="KW-0547">Nucleotide-binding</keyword>
<accession>A0A956NHW6</accession>
<proteinExistence type="predicted"/>
<evidence type="ECO:0000256" key="4">
    <source>
        <dbReference type="ARBA" id="ARBA00022777"/>
    </source>
</evidence>
<dbReference type="InterPro" id="IPR011009">
    <property type="entry name" value="Kinase-like_dom_sf"/>
</dbReference>
<dbReference type="SUPFAM" id="SSF56112">
    <property type="entry name" value="Protein kinase-like (PK-like)"/>
    <property type="match status" value="1"/>
</dbReference>
<feature type="transmembrane region" description="Helical" evidence="6">
    <location>
        <begin position="340"/>
        <end position="360"/>
    </location>
</feature>
<feature type="domain" description="Protein kinase" evidence="7">
    <location>
        <begin position="30"/>
        <end position="324"/>
    </location>
</feature>
<keyword evidence="5" id="KW-0067">ATP-binding</keyword>
<dbReference type="Proteomes" id="UP000739538">
    <property type="component" value="Unassembled WGS sequence"/>
</dbReference>
<sequence length="701" mass="76457">ERNGEVGHGPVVKSHAEAERRVLPEFIGPYPVLSRLGEGGMGEVFEIENTHLDRSEAVKVLTPTLDGALRDSLAREAKTHASLKHPHIARIYEYQDEPVPFIRMDLVRGTTLASILETNDGPLPLERVLELSEQIADALRAAHEQEITHRDLKPGNIMVTPEGDAVLLDFGIAKLTPPLATPGAEAIDSVGCEGRERSLSAADLGERSRLAEAIGDRTSGFESLRNSKVVGTLPYMSPEQLEGKGVTTKSDVWAFGALMFEMLSGRRLVGDVEDVLGAFHLRKSELPAATPDAVFRLVRDCLRYDPDVRPTARDATTILDEARLRLRAETMMPVPRRAVWPRWFLLGAAAIVAVATLWIGQAVQDRRDTRNAGVADAPGSAPYVPMPPLSAYYDGVRENPGFLIEDASGVEIAGARHALDGEPFSPPYNPVASHRILAHLTDRQARQLVAIATDPPTGHDHVRLFDLASGQVVQTFSCESPLPKNQPSSSWACTWQWTWEQAAGGEDILVTGWFRDGSFFQTAIEFHSPEGDRLGSILHAGHLFPWNQGDLDGDGVDELLLYGNAQHEEALPNFPPELRSPGIQPLALLLLDTPVSGQLYPGLEWDEPLVSVGGYVAVPPVFIDGVLSEPHLDQIHWGTGRIDVQLKEGRHVVFGPHLEPLCVTVPSWSDWGRQVIASPVPVWWGDGTSAEPVDVGVNACP</sequence>